<gene>
    <name evidence="1" type="ORF">HHI36_013436</name>
</gene>
<comment type="caution">
    <text evidence="1">The sequence shown here is derived from an EMBL/GenBank/DDBJ whole genome shotgun (WGS) entry which is preliminary data.</text>
</comment>
<dbReference type="EMBL" id="JABFTP020000103">
    <property type="protein sequence ID" value="KAL3278091.1"/>
    <property type="molecule type" value="Genomic_DNA"/>
</dbReference>
<sequence length="64" mass="7832">MDNHVDILQNLDEMDSILQNSVDSNKLRQEFNREDRSLTILHLNIRSITKIWINFWFFSEHITW</sequence>
<evidence type="ECO:0000313" key="1">
    <source>
        <dbReference type="EMBL" id="KAL3278091.1"/>
    </source>
</evidence>
<organism evidence="1 2">
    <name type="scientific">Cryptolaemus montrouzieri</name>
    <dbReference type="NCBI Taxonomy" id="559131"/>
    <lineage>
        <taxon>Eukaryota</taxon>
        <taxon>Metazoa</taxon>
        <taxon>Ecdysozoa</taxon>
        <taxon>Arthropoda</taxon>
        <taxon>Hexapoda</taxon>
        <taxon>Insecta</taxon>
        <taxon>Pterygota</taxon>
        <taxon>Neoptera</taxon>
        <taxon>Endopterygota</taxon>
        <taxon>Coleoptera</taxon>
        <taxon>Polyphaga</taxon>
        <taxon>Cucujiformia</taxon>
        <taxon>Coccinelloidea</taxon>
        <taxon>Coccinellidae</taxon>
        <taxon>Scymninae</taxon>
        <taxon>Scymnini</taxon>
        <taxon>Cryptolaemus</taxon>
    </lineage>
</organism>
<reference evidence="1 2" key="1">
    <citation type="journal article" date="2021" name="BMC Biol.">
        <title>Horizontally acquired antibacterial genes associated with adaptive radiation of ladybird beetles.</title>
        <authorList>
            <person name="Li H.S."/>
            <person name="Tang X.F."/>
            <person name="Huang Y.H."/>
            <person name="Xu Z.Y."/>
            <person name="Chen M.L."/>
            <person name="Du X.Y."/>
            <person name="Qiu B.Y."/>
            <person name="Chen P.T."/>
            <person name="Zhang W."/>
            <person name="Slipinski A."/>
            <person name="Escalona H.E."/>
            <person name="Waterhouse R.M."/>
            <person name="Zwick A."/>
            <person name="Pang H."/>
        </authorList>
    </citation>
    <scope>NUCLEOTIDE SEQUENCE [LARGE SCALE GENOMIC DNA]</scope>
    <source>
        <strain evidence="1">SYSU2018</strain>
    </source>
</reference>
<accession>A0ABD2NH33</accession>
<proteinExistence type="predicted"/>
<feature type="non-terminal residue" evidence="1">
    <location>
        <position position="64"/>
    </location>
</feature>
<name>A0ABD2NH33_9CUCU</name>
<evidence type="ECO:0000313" key="2">
    <source>
        <dbReference type="Proteomes" id="UP001516400"/>
    </source>
</evidence>
<dbReference type="AlphaFoldDB" id="A0ABD2NH33"/>
<protein>
    <submittedName>
        <fullName evidence="1">Uncharacterized protein</fullName>
    </submittedName>
</protein>
<dbReference type="Proteomes" id="UP001516400">
    <property type="component" value="Unassembled WGS sequence"/>
</dbReference>
<keyword evidence="2" id="KW-1185">Reference proteome</keyword>